<dbReference type="RefSeq" id="WP_026086211.1">
    <property type="nucleotide sequence ID" value="NZ_CAWNVR010000529.1"/>
</dbReference>
<dbReference type="AlphaFoldDB" id="A0A2N6K8U2"/>
<name>A0A2N6K8U2_FISMU</name>
<protein>
    <recommendedName>
        <fullName evidence="3">Peptidase S1</fullName>
    </recommendedName>
</protein>
<accession>A0A2N6K8U2</accession>
<gene>
    <name evidence="1" type="ORF">CEN44_01875</name>
</gene>
<keyword evidence="2" id="KW-1185">Reference proteome</keyword>
<proteinExistence type="predicted"/>
<dbReference type="EMBL" id="NRQW01000045">
    <property type="protein sequence ID" value="PLZ93911.1"/>
    <property type="molecule type" value="Genomic_DNA"/>
</dbReference>
<sequence length="167" mass="18098">MPRKVINLGIKLSLTIASILIASIIKTVAVADETPTPPPIFGDVSINPKFLPDPFEVRGMSGGSLPGNQVVGKSETSTGACTGFVDQKPDHHLELGKKFDYLKLQVDSPEDTTLIITGPGGTWCNDDFDGKNPGIVGEWLPGTYQIWVGSYNKEEYFPYTLKVTEAK</sequence>
<evidence type="ECO:0000313" key="1">
    <source>
        <dbReference type="EMBL" id="PLZ93911.1"/>
    </source>
</evidence>
<reference evidence="1 2" key="1">
    <citation type="submission" date="2017-08" db="EMBL/GenBank/DDBJ databases">
        <title>Genomes of Fischerella (Mastigocladus) sp. strains.</title>
        <authorList>
            <person name="Miller S.R."/>
        </authorList>
    </citation>
    <scope>NUCLEOTIDE SEQUENCE [LARGE SCALE GENOMIC DNA]</scope>
    <source>
        <strain evidence="1 2">CCMEE 5323</strain>
    </source>
</reference>
<dbReference type="Proteomes" id="UP000235036">
    <property type="component" value="Unassembled WGS sequence"/>
</dbReference>
<evidence type="ECO:0008006" key="3">
    <source>
        <dbReference type="Google" id="ProtNLM"/>
    </source>
</evidence>
<evidence type="ECO:0000313" key="2">
    <source>
        <dbReference type="Proteomes" id="UP000235036"/>
    </source>
</evidence>
<comment type="caution">
    <text evidence="1">The sequence shown here is derived from an EMBL/GenBank/DDBJ whole genome shotgun (WGS) entry which is preliminary data.</text>
</comment>
<organism evidence="1 2">
    <name type="scientific">Fischerella muscicola CCMEE 5323</name>
    <dbReference type="NCBI Taxonomy" id="2019572"/>
    <lineage>
        <taxon>Bacteria</taxon>
        <taxon>Bacillati</taxon>
        <taxon>Cyanobacteriota</taxon>
        <taxon>Cyanophyceae</taxon>
        <taxon>Nostocales</taxon>
        <taxon>Hapalosiphonaceae</taxon>
        <taxon>Fischerella</taxon>
    </lineage>
</organism>